<dbReference type="Proteomes" id="UP000534306">
    <property type="component" value="Unassembled WGS sequence"/>
</dbReference>
<keyword evidence="2" id="KW-0472">Membrane</keyword>
<comment type="caution">
    <text evidence="7">The sequence shown here is derived from an EMBL/GenBank/DDBJ whole genome shotgun (WGS) entry which is preliminary data.</text>
</comment>
<keyword evidence="2" id="KW-1133">Transmembrane helix</keyword>
<name>A0A7Y4NYX1_9ACTN</name>
<proteinExistence type="predicted"/>
<feature type="transmembrane region" description="Helical" evidence="2">
    <location>
        <begin position="428"/>
        <end position="452"/>
    </location>
</feature>
<dbReference type="Pfam" id="PF20990">
    <property type="entry name" value="DUF2207_C"/>
    <property type="match status" value="1"/>
</dbReference>
<feature type="transmembrane region" description="Helical" evidence="2">
    <location>
        <begin position="458"/>
        <end position="481"/>
    </location>
</feature>
<evidence type="ECO:0000256" key="1">
    <source>
        <dbReference type="SAM" id="MobiDB-lite"/>
    </source>
</evidence>
<sequence>MRRALGVFVGALAVLLVGLSQPAAAAPGDWVKRLAIDYTVTADGVLQVKETIDYHFGDDDRHGIYRDLIVREPYVDDREFDQQYDVSNITVSSTAPSAFTTSTTKSRNGRERVLRIKIGSSDETVSGRDATYVITYDVRGALRHFDDRSELYWDATGGDWDASLQQVDVGVTVPGGVQRVRCLTGPRGSTQVCATAQVVGGRGVFAESGVGRGEQMTVVAAIPAGAVSNDRPILVDPPGFLARNGLNLPGVLVAGLITALAIVARKLYQRFGGRDLRFAGPPGTMPPEGAAVAKDTLTAEQLPVAFAPPRIPVAEGGLLIDSRADATEIAATLIDLAVRGVLRIDNTGKYRKAVLVDPDLATTAHERRLLKGLFPSLKVGKEAKLERRAPGDNSLSTAASGTLDALRKQVEERGWYTRMPAPASSGDGALVFWLFAGFFGLIGAIILIVVAIKSGLPAWVGTALAVAVPTIAVVTLFSTWIGTHRRGQRSAAGRAVTDQLVGFRTYLTTAEADQLKFEDGEDIFSKYLPWAIVFGIADRWQQLCKQLVAAGRLTPEPAWYVGPAYYDSGFTASQLASNVTSTFSEPPSPSTSGGDGGGSSSGFSSSSSSGGGGGGGGGGSW</sequence>
<evidence type="ECO:0000256" key="2">
    <source>
        <dbReference type="SAM" id="Phobius"/>
    </source>
</evidence>
<keyword evidence="2" id="KW-0812">Transmembrane</keyword>
<dbReference type="EMBL" id="JABJRC010000002">
    <property type="protein sequence ID" value="NOL41001.1"/>
    <property type="molecule type" value="Genomic_DNA"/>
</dbReference>
<evidence type="ECO:0000313" key="6">
    <source>
        <dbReference type="EMBL" id="MBB6569158.1"/>
    </source>
</evidence>
<protein>
    <submittedName>
        <fullName evidence="7">DUF2207 domain-containing protein</fullName>
    </submittedName>
    <submittedName>
        <fullName evidence="6">Putative membrane protein YgcG</fullName>
    </submittedName>
</protein>
<reference evidence="7 8" key="1">
    <citation type="submission" date="2020-05" db="EMBL/GenBank/DDBJ databases">
        <title>Genome sequence of Kribbella sandramycini ATCC 39419.</title>
        <authorList>
            <person name="Maclea K.S."/>
            <person name="Fair J.L."/>
        </authorList>
    </citation>
    <scope>NUCLEOTIDE SEQUENCE [LARGE SCALE GENOMIC DNA]</scope>
    <source>
        <strain evidence="7 8">ATCC 39419</strain>
    </source>
</reference>
<evidence type="ECO:0000256" key="3">
    <source>
        <dbReference type="SAM" id="SignalP"/>
    </source>
</evidence>
<feature type="transmembrane region" description="Helical" evidence="2">
    <location>
        <begin position="246"/>
        <end position="264"/>
    </location>
</feature>
<accession>A0A7Y4NYX1</accession>
<feature type="compositionally biased region" description="Gly residues" evidence="1">
    <location>
        <begin position="609"/>
        <end position="621"/>
    </location>
</feature>
<feature type="region of interest" description="Disordered" evidence="1">
    <location>
        <begin position="580"/>
        <end position="621"/>
    </location>
</feature>
<evidence type="ECO:0000313" key="8">
    <source>
        <dbReference type="Proteomes" id="UP000534306"/>
    </source>
</evidence>
<gene>
    <name evidence="6" type="ORF">HNR71_004795</name>
    <name evidence="7" type="ORF">HPO96_12145</name>
</gene>
<dbReference type="Pfam" id="PF09972">
    <property type="entry name" value="DUF2207"/>
    <property type="match status" value="1"/>
</dbReference>
<dbReference type="RefSeq" id="WP_171673458.1">
    <property type="nucleotide sequence ID" value="NZ_BAAAGT010000002.1"/>
</dbReference>
<reference evidence="6 9" key="2">
    <citation type="submission" date="2020-08" db="EMBL/GenBank/DDBJ databases">
        <title>Sequencing the genomes of 1000 actinobacteria strains.</title>
        <authorList>
            <person name="Klenk H.-P."/>
        </authorList>
    </citation>
    <scope>NUCLEOTIDE SEQUENCE [LARGE SCALE GENOMIC DNA]</scope>
    <source>
        <strain evidence="6 9">DSM 15626</strain>
    </source>
</reference>
<feature type="domain" description="DUF2207" evidence="4">
    <location>
        <begin position="32"/>
        <end position="221"/>
    </location>
</feature>
<evidence type="ECO:0000259" key="5">
    <source>
        <dbReference type="Pfam" id="PF20990"/>
    </source>
</evidence>
<evidence type="ECO:0000313" key="7">
    <source>
        <dbReference type="EMBL" id="NOL41001.1"/>
    </source>
</evidence>
<organism evidence="7 8">
    <name type="scientific">Kribbella sandramycini</name>
    <dbReference type="NCBI Taxonomy" id="60450"/>
    <lineage>
        <taxon>Bacteria</taxon>
        <taxon>Bacillati</taxon>
        <taxon>Actinomycetota</taxon>
        <taxon>Actinomycetes</taxon>
        <taxon>Propionibacteriales</taxon>
        <taxon>Kribbellaceae</taxon>
        <taxon>Kribbella</taxon>
    </lineage>
</organism>
<dbReference type="InterPro" id="IPR018702">
    <property type="entry name" value="DUF2207"/>
</dbReference>
<dbReference type="Proteomes" id="UP000553957">
    <property type="component" value="Unassembled WGS sequence"/>
</dbReference>
<feature type="domain" description="Predicted membrane protein YciQ-like C-terminal" evidence="5">
    <location>
        <begin position="307"/>
        <end position="541"/>
    </location>
</feature>
<dbReference type="InterPro" id="IPR048389">
    <property type="entry name" value="YciQ-like_C"/>
</dbReference>
<keyword evidence="8" id="KW-1185">Reference proteome</keyword>
<keyword evidence="3" id="KW-0732">Signal</keyword>
<feature type="signal peptide" evidence="3">
    <location>
        <begin position="1"/>
        <end position="25"/>
    </location>
</feature>
<dbReference type="AlphaFoldDB" id="A0A7Y4NYX1"/>
<evidence type="ECO:0000259" key="4">
    <source>
        <dbReference type="Pfam" id="PF09972"/>
    </source>
</evidence>
<feature type="chain" id="PRO_5036406818" evidence="3">
    <location>
        <begin position="26"/>
        <end position="621"/>
    </location>
</feature>
<dbReference type="EMBL" id="JACHKF010000001">
    <property type="protein sequence ID" value="MBB6569158.1"/>
    <property type="molecule type" value="Genomic_DNA"/>
</dbReference>
<evidence type="ECO:0000313" key="9">
    <source>
        <dbReference type="Proteomes" id="UP000553957"/>
    </source>
</evidence>